<dbReference type="InterPro" id="IPR001680">
    <property type="entry name" value="WD40_rpt"/>
</dbReference>
<evidence type="ECO:0000256" key="2">
    <source>
        <dbReference type="ARBA" id="ARBA00022737"/>
    </source>
</evidence>
<keyword evidence="1 3" id="KW-0853">WD repeat</keyword>
<dbReference type="InterPro" id="IPR051859">
    <property type="entry name" value="DCAF"/>
</dbReference>
<feature type="compositionally biased region" description="Acidic residues" evidence="4">
    <location>
        <begin position="91"/>
        <end position="104"/>
    </location>
</feature>
<proteinExistence type="predicted"/>
<feature type="compositionally biased region" description="Acidic residues" evidence="4">
    <location>
        <begin position="32"/>
        <end position="70"/>
    </location>
</feature>
<dbReference type="InterPro" id="IPR020472">
    <property type="entry name" value="WD40_PAC1"/>
</dbReference>
<evidence type="ECO:0000256" key="3">
    <source>
        <dbReference type="PROSITE-ProRule" id="PRU00221"/>
    </source>
</evidence>
<dbReference type="InterPro" id="IPR036322">
    <property type="entry name" value="WD40_repeat_dom_sf"/>
</dbReference>
<feature type="region of interest" description="Disordered" evidence="4">
    <location>
        <begin position="86"/>
        <end position="108"/>
    </location>
</feature>
<dbReference type="Gene3D" id="2.130.10.10">
    <property type="entry name" value="YVTN repeat-like/Quinoprotein amine dehydrogenase"/>
    <property type="match status" value="2"/>
</dbReference>
<keyword evidence="6" id="KW-1185">Reference proteome</keyword>
<dbReference type="SUPFAM" id="SSF50978">
    <property type="entry name" value="WD40 repeat-like"/>
    <property type="match status" value="1"/>
</dbReference>
<feature type="region of interest" description="Disordered" evidence="4">
    <location>
        <begin position="1"/>
        <end position="70"/>
    </location>
</feature>
<evidence type="ECO:0000256" key="4">
    <source>
        <dbReference type="SAM" id="MobiDB-lite"/>
    </source>
</evidence>
<keyword evidence="2" id="KW-0677">Repeat</keyword>
<dbReference type="GO" id="GO:0043161">
    <property type="term" value="P:proteasome-mediated ubiquitin-dependent protein catabolic process"/>
    <property type="evidence" value="ECO:0007669"/>
    <property type="project" value="TreeGrafter"/>
</dbReference>
<dbReference type="GO" id="GO:0080008">
    <property type="term" value="C:Cul4-RING E3 ubiquitin ligase complex"/>
    <property type="evidence" value="ECO:0007669"/>
    <property type="project" value="TreeGrafter"/>
</dbReference>
<organism evidence="5 6">
    <name type="scientific">Lasiosphaeria hispida</name>
    <dbReference type="NCBI Taxonomy" id="260671"/>
    <lineage>
        <taxon>Eukaryota</taxon>
        <taxon>Fungi</taxon>
        <taxon>Dikarya</taxon>
        <taxon>Ascomycota</taxon>
        <taxon>Pezizomycotina</taxon>
        <taxon>Sordariomycetes</taxon>
        <taxon>Sordariomycetidae</taxon>
        <taxon>Sordariales</taxon>
        <taxon>Lasiosphaeriaceae</taxon>
        <taxon>Lasiosphaeria</taxon>
    </lineage>
</organism>
<reference evidence="5" key="1">
    <citation type="journal article" date="2023" name="Mol. Phylogenet. Evol.">
        <title>Genome-scale phylogeny and comparative genomics of the fungal order Sordariales.</title>
        <authorList>
            <person name="Hensen N."/>
            <person name="Bonometti L."/>
            <person name="Westerberg I."/>
            <person name="Brannstrom I.O."/>
            <person name="Guillou S."/>
            <person name="Cros-Aarteil S."/>
            <person name="Calhoun S."/>
            <person name="Haridas S."/>
            <person name="Kuo A."/>
            <person name="Mondo S."/>
            <person name="Pangilinan J."/>
            <person name="Riley R."/>
            <person name="LaButti K."/>
            <person name="Andreopoulos B."/>
            <person name="Lipzen A."/>
            <person name="Chen C."/>
            <person name="Yan M."/>
            <person name="Daum C."/>
            <person name="Ng V."/>
            <person name="Clum A."/>
            <person name="Steindorff A."/>
            <person name="Ohm R.A."/>
            <person name="Martin F."/>
            <person name="Silar P."/>
            <person name="Natvig D.O."/>
            <person name="Lalanne C."/>
            <person name="Gautier V."/>
            <person name="Ament-Velasquez S.L."/>
            <person name="Kruys A."/>
            <person name="Hutchinson M.I."/>
            <person name="Powell A.J."/>
            <person name="Barry K."/>
            <person name="Miller A.N."/>
            <person name="Grigoriev I.V."/>
            <person name="Debuchy R."/>
            <person name="Gladieux P."/>
            <person name="Hiltunen Thoren M."/>
            <person name="Johannesson H."/>
        </authorList>
    </citation>
    <scope>NUCLEOTIDE SEQUENCE</scope>
    <source>
        <strain evidence="5">CBS 955.72</strain>
    </source>
</reference>
<dbReference type="InterPro" id="IPR015943">
    <property type="entry name" value="WD40/YVTN_repeat-like_dom_sf"/>
</dbReference>
<dbReference type="Proteomes" id="UP001275084">
    <property type="component" value="Unassembled WGS sequence"/>
</dbReference>
<dbReference type="Pfam" id="PF00400">
    <property type="entry name" value="WD40"/>
    <property type="match status" value="4"/>
</dbReference>
<comment type="caution">
    <text evidence="5">The sequence shown here is derived from an EMBL/GenBank/DDBJ whole genome shotgun (WGS) entry which is preliminary data.</text>
</comment>
<protein>
    <submittedName>
        <fullName evidence="5">WD40 repeat-like protein</fullName>
    </submittedName>
</protein>
<dbReference type="PANTHER" id="PTHR19847">
    <property type="entry name" value="DDB1- AND CUL4-ASSOCIATED FACTOR 11"/>
    <property type="match status" value="1"/>
</dbReference>
<dbReference type="PANTHER" id="PTHR19847:SF7">
    <property type="entry name" value="DDB1- AND CUL4-ASSOCIATED FACTOR 11"/>
    <property type="match status" value="1"/>
</dbReference>
<dbReference type="InterPro" id="IPR019775">
    <property type="entry name" value="WD40_repeat_CS"/>
</dbReference>
<sequence>MSTQQPADPGDHEGEDYHSSHEHVPERWYDALLDDENEHEDDEDDEDDEDGDYDEEEDEEEGDGAEFMDAEGNLEVEFVLEPEVAHHGQDGGDDDDYEGEDEVGTAEQSLHRRVLRLISGGQGAPGFLTHHQLLALLRGQDLSHAILGDEETHAAWSVRRRRRPDPNRFPKVPSEEGRKLMESGVFGAFDTREPDRKRLARMILDRELGLGDRSRRRTNKDLMVQQMIPSTNPEMVIHYDDPVCCGQFSDDGNFFYACVKDFKVRMYDTSNPYNWKHYKTVNYPMGRWNVTDADLSPDNKWLAYTSLQSNVCFAPTDPNDTGDPYSLDLGDSSRQYNIYQGAFPIFSVRFSGDGRHLVAGTGASSIVVYDIERRQSLHHVVGHQDDVNAVCFADKLSPHILYSGSDDCTIKVWDTRSMGDGREAGAFVGHIEGLTYIDSKGDGRYILSNAKDQSMKLWDLRMAMSTARYAELDPARVTRGHDYEYRWEDYDEARWFQHPHDNSLVTFRGHKVMRTLIRCHFSPPGSTNSRYVYSGSYDGFVYVWNLDATPAAKIDVKNVTKGARPGGPPPRRRAGGGWGGHGWETLVRDVSWHPNAPLLVASAWNGPEMDGGTATLHSFNENNSDEADPGMGISVNEKLERALYL</sequence>
<feature type="repeat" description="WD" evidence="3">
    <location>
        <begin position="427"/>
        <end position="468"/>
    </location>
</feature>
<evidence type="ECO:0000313" key="5">
    <source>
        <dbReference type="EMBL" id="KAK3363557.1"/>
    </source>
</evidence>
<dbReference type="PROSITE" id="PS00678">
    <property type="entry name" value="WD_REPEATS_1"/>
    <property type="match status" value="1"/>
</dbReference>
<feature type="compositionally biased region" description="Basic and acidic residues" evidence="4">
    <location>
        <begin position="9"/>
        <end position="29"/>
    </location>
</feature>
<name>A0AAJ0MKA9_9PEZI</name>
<feature type="repeat" description="WD" evidence="3">
    <location>
        <begin position="380"/>
        <end position="417"/>
    </location>
</feature>
<dbReference type="EMBL" id="JAUIQD010000001">
    <property type="protein sequence ID" value="KAK3363557.1"/>
    <property type="molecule type" value="Genomic_DNA"/>
</dbReference>
<accession>A0AAJ0MKA9</accession>
<dbReference type="PROSITE" id="PS50082">
    <property type="entry name" value="WD_REPEATS_2"/>
    <property type="match status" value="2"/>
</dbReference>
<reference evidence="5" key="2">
    <citation type="submission" date="2023-06" db="EMBL/GenBank/DDBJ databases">
        <authorList>
            <consortium name="Lawrence Berkeley National Laboratory"/>
            <person name="Haridas S."/>
            <person name="Hensen N."/>
            <person name="Bonometti L."/>
            <person name="Westerberg I."/>
            <person name="Brannstrom I.O."/>
            <person name="Guillou S."/>
            <person name="Cros-Aarteil S."/>
            <person name="Calhoun S."/>
            <person name="Kuo A."/>
            <person name="Mondo S."/>
            <person name="Pangilinan J."/>
            <person name="Riley R."/>
            <person name="Labutti K."/>
            <person name="Andreopoulos B."/>
            <person name="Lipzen A."/>
            <person name="Chen C."/>
            <person name="Yanf M."/>
            <person name="Daum C."/>
            <person name="Ng V."/>
            <person name="Clum A."/>
            <person name="Steindorff A."/>
            <person name="Ohm R."/>
            <person name="Martin F."/>
            <person name="Silar P."/>
            <person name="Natvig D."/>
            <person name="Lalanne C."/>
            <person name="Gautier V."/>
            <person name="Ament-Velasquez S.L."/>
            <person name="Kruys A."/>
            <person name="Hutchinson M.I."/>
            <person name="Powell A.J."/>
            <person name="Barry K."/>
            <person name="Miller A.N."/>
            <person name="Grigoriev I.V."/>
            <person name="Debuchy R."/>
            <person name="Gladieux P."/>
            <person name="Thoren M.H."/>
            <person name="Johannesson H."/>
        </authorList>
    </citation>
    <scope>NUCLEOTIDE SEQUENCE</scope>
    <source>
        <strain evidence="5">CBS 955.72</strain>
    </source>
</reference>
<gene>
    <name evidence="5" type="ORF">B0T25DRAFT_47488</name>
</gene>
<dbReference type="PROSITE" id="PS50294">
    <property type="entry name" value="WD_REPEATS_REGION"/>
    <property type="match status" value="2"/>
</dbReference>
<dbReference type="PRINTS" id="PR00320">
    <property type="entry name" value="GPROTEINBRPT"/>
</dbReference>
<dbReference type="AlphaFoldDB" id="A0AAJ0MKA9"/>
<dbReference type="SMART" id="SM00320">
    <property type="entry name" value="WD40"/>
    <property type="match status" value="5"/>
</dbReference>
<evidence type="ECO:0000256" key="1">
    <source>
        <dbReference type="ARBA" id="ARBA00022574"/>
    </source>
</evidence>
<dbReference type="FunFam" id="2.130.10.10:FF:000733">
    <property type="entry name" value="WD40 repeat-like protein"/>
    <property type="match status" value="1"/>
</dbReference>
<evidence type="ECO:0000313" key="6">
    <source>
        <dbReference type="Proteomes" id="UP001275084"/>
    </source>
</evidence>